<dbReference type="AlphaFoldDB" id="A0A0A0D5E4"/>
<dbReference type="OrthoDB" id="7347649at2"/>
<reference evidence="1 2" key="1">
    <citation type="submission" date="2014-01" db="EMBL/GenBank/DDBJ databases">
        <title>Genome sequence determination for a cystic fibrosis isolate, Inquilinus limosus.</title>
        <authorList>
            <person name="Pino M."/>
            <person name="Di Conza J."/>
            <person name="Gutkind G."/>
        </authorList>
    </citation>
    <scope>NUCLEOTIDE SEQUENCE [LARGE SCALE GENOMIC DNA]</scope>
    <source>
        <strain evidence="1 2">MP06</strain>
    </source>
</reference>
<gene>
    <name evidence="1" type="ORF">P409_16505</name>
</gene>
<organism evidence="1 2">
    <name type="scientific">Inquilinus limosus MP06</name>
    <dbReference type="NCBI Taxonomy" id="1398085"/>
    <lineage>
        <taxon>Bacteria</taxon>
        <taxon>Pseudomonadati</taxon>
        <taxon>Pseudomonadota</taxon>
        <taxon>Alphaproteobacteria</taxon>
        <taxon>Rhodospirillales</taxon>
        <taxon>Rhodospirillaceae</taxon>
        <taxon>Inquilinus</taxon>
    </lineage>
</organism>
<evidence type="ECO:0000313" key="1">
    <source>
        <dbReference type="EMBL" id="KGM33309.1"/>
    </source>
</evidence>
<proteinExistence type="predicted"/>
<dbReference type="EMBL" id="JANX01000198">
    <property type="protein sequence ID" value="KGM33309.1"/>
    <property type="molecule type" value="Genomic_DNA"/>
</dbReference>
<protein>
    <submittedName>
        <fullName evidence="1">Uncharacterized protein</fullName>
    </submittedName>
</protein>
<name>A0A0A0D5E4_9PROT</name>
<comment type="caution">
    <text evidence="1">The sequence shown here is derived from an EMBL/GenBank/DDBJ whole genome shotgun (WGS) entry which is preliminary data.</text>
</comment>
<evidence type="ECO:0000313" key="2">
    <source>
        <dbReference type="Proteomes" id="UP000029995"/>
    </source>
</evidence>
<accession>A0A0A0D5E4</accession>
<dbReference type="Proteomes" id="UP000029995">
    <property type="component" value="Unassembled WGS sequence"/>
</dbReference>
<dbReference type="RefSeq" id="WP_034839467.1">
    <property type="nucleotide sequence ID" value="NZ_JANX01000198.1"/>
</dbReference>
<sequence length="186" mass="20109">MAVKQRAPQRLKQLLKSCGARVDARVREQLATLPAGWSRSVSGMFARVERILTDEERQTFRWTEVRDRDGRLAASWSGARDSGVLIDQIVEEAATDVSETGPAGWKNSAAELATSIRGMAAKASSPAAAAKAAAAALPIMIAEAQAYFRNPDAEAGAISQQIREALQRLDHEARRSLRAKLIPDAS</sequence>